<dbReference type="EMBL" id="JAEFCI010003289">
    <property type="protein sequence ID" value="KAG5461679.1"/>
    <property type="molecule type" value="Genomic_DNA"/>
</dbReference>
<sequence length="151" mass="16465">MLLAGPRSVVHAELQLAESSGKLSNEILCVVGGREPKRVDRGRLSCRFCSPDLYHALSWPQLSWIAEDERGHIVGYVLAKMYGAGLCGSGSGRWRFRPGGLALLPPNREDEPEDEPHGHITSISVLRSQRRMGIANMLASQAGAWAGTRTC</sequence>
<dbReference type="PANTHER" id="PTHR23091:SF4">
    <property type="entry name" value="N-TERMINAL AMINO-ACID N(ALPHA)-ACETYLTRANSFERASE NATA"/>
    <property type="match status" value="1"/>
</dbReference>
<reference evidence="5 6" key="1">
    <citation type="journal article" name="Sci. Rep.">
        <title>Genome-scale phylogenetic analyses confirm Olpidium as the closest living zoosporic fungus to the non-flagellated, terrestrial fungi.</title>
        <authorList>
            <person name="Chang Y."/>
            <person name="Rochon D."/>
            <person name="Sekimoto S."/>
            <person name="Wang Y."/>
            <person name="Chovatia M."/>
            <person name="Sandor L."/>
            <person name="Salamov A."/>
            <person name="Grigoriev I.V."/>
            <person name="Stajich J.E."/>
            <person name="Spatafora J.W."/>
        </authorList>
    </citation>
    <scope>NUCLEOTIDE SEQUENCE [LARGE SCALE GENOMIC DNA]</scope>
    <source>
        <strain evidence="5">S191</strain>
    </source>
</reference>
<evidence type="ECO:0000313" key="6">
    <source>
        <dbReference type="Proteomes" id="UP000673691"/>
    </source>
</evidence>
<keyword evidence="2" id="KW-0012">Acyltransferase</keyword>
<organism evidence="5 6">
    <name type="scientific">Olpidium bornovanus</name>
    <dbReference type="NCBI Taxonomy" id="278681"/>
    <lineage>
        <taxon>Eukaryota</taxon>
        <taxon>Fungi</taxon>
        <taxon>Fungi incertae sedis</taxon>
        <taxon>Olpidiomycota</taxon>
        <taxon>Olpidiomycotina</taxon>
        <taxon>Olpidiomycetes</taxon>
        <taxon>Olpidiales</taxon>
        <taxon>Olpidiaceae</taxon>
        <taxon>Olpidium</taxon>
    </lineage>
</organism>
<dbReference type="PANTHER" id="PTHR23091">
    <property type="entry name" value="N-TERMINAL ACETYLTRANSFERASE"/>
    <property type="match status" value="1"/>
</dbReference>
<dbReference type="SUPFAM" id="SSF55729">
    <property type="entry name" value="Acyl-CoA N-acyltransferases (Nat)"/>
    <property type="match status" value="1"/>
</dbReference>
<gene>
    <name evidence="5" type="ORF">BJ554DRAFT_6084</name>
</gene>
<dbReference type="InterPro" id="IPR000182">
    <property type="entry name" value="GNAT_dom"/>
</dbReference>
<dbReference type="Pfam" id="PF00583">
    <property type="entry name" value="Acetyltransf_1"/>
    <property type="match status" value="1"/>
</dbReference>
<dbReference type="InterPro" id="IPR016181">
    <property type="entry name" value="Acyl_CoA_acyltransferase"/>
</dbReference>
<name>A0A8H8DK99_9FUNG</name>
<evidence type="ECO:0000313" key="5">
    <source>
        <dbReference type="EMBL" id="KAG5461679.1"/>
    </source>
</evidence>
<feature type="domain" description="N-acetyltransferase" evidence="4">
    <location>
        <begin position="58"/>
        <end position="149"/>
    </location>
</feature>
<evidence type="ECO:0000256" key="2">
    <source>
        <dbReference type="ARBA" id="ARBA00023315"/>
    </source>
</evidence>
<keyword evidence="1" id="KW-0808">Transferase</keyword>
<proteinExistence type="inferred from homology"/>
<dbReference type="Proteomes" id="UP000673691">
    <property type="component" value="Unassembled WGS sequence"/>
</dbReference>
<evidence type="ECO:0000256" key="1">
    <source>
        <dbReference type="ARBA" id="ARBA00022679"/>
    </source>
</evidence>
<dbReference type="AlphaFoldDB" id="A0A8H8DK99"/>
<evidence type="ECO:0000259" key="4">
    <source>
        <dbReference type="Pfam" id="PF00583"/>
    </source>
</evidence>
<dbReference type="GO" id="GO:1990190">
    <property type="term" value="F:protein-N-terminal-glutamate acetyltransferase activity"/>
    <property type="evidence" value="ECO:0007669"/>
    <property type="project" value="TreeGrafter"/>
</dbReference>
<keyword evidence="6" id="KW-1185">Reference proteome</keyword>
<dbReference type="GO" id="GO:0031415">
    <property type="term" value="C:NatA complex"/>
    <property type="evidence" value="ECO:0007669"/>
    <property type="project" value="InterPro"/>
</dbReference>
<evidence type="ECO:0000256" key="3">
    <source>
        <dbReference type="ARBA" id="ARBA00025786"/>
    </source>
</evidence>
<protein>
    <recommendedName>
        <fullName evidence="4">N-acetyltransferase domain-containing protein</fullName>
    </recommendedName>
</protein>
<feature type="non-terminal residue" evidence="5">
    <location>
        <position position="151"/>
    </location>
</feature>
<dbReference type="Gene3D" id="3.40.630.30">
    <property type="match status" value="1"/>
</dbReference>
<dbReference type="OrthoDB" id="25586at2759"/>
<comment type="caution">
    <text evidence="5">The sequence shown here is derived from an EMBL/GenBank/DDBJ whole genome shotgun (WGS) entry which is preliminary data.</text>
</comment>
<dbReference type="InterPro" id="IPR045047">
    <property type="entry name" value="Ard1-like"/>
</dbReference>
<comment type="similarity">
    <text evidence="3">Belongs to the acetyltransferase family. ARD1 subfamily.</text>
</comment>
<accession>A0A8H8DK99</accession>
<dbReference type="GO" id="GO:1990189">
    <property type="term" value="F:protein N-terminal-serine acetyltransferase activity"/>
    <property type="evidence" value="ECO:0007669"/>
    <property type="project" value="TreeGrafter"/>
</dbReference>